<dbReference type="EMBL" id="MPDK01000002">
    <property type="protein sequence ID" value="PWI58941.1"/>
    <property type="molecule type" value="Genomic_DNA"/>
</dbReference>
<sequence>MFHPIQTTESGDAFYRHLLEQVKHLLEGERDAIANMANVSSLLFMMMEDVNWVGFYLWKDGQLVLGPFQGKPACVRIAQGKGVCGTAFSQQCTLVVPDVYKFPGHIFCDGDSRSEIVIPLSTHQPIGVLDIDSPIVDRFTEVDRKGLEAIVQWLIAATDF</sequence>
<evidence type="ECO:0000256" key="1">
    <source>
        <dbReference type="ARBA" id="ARBA00038454"/>
    </source>
</evidence>
<proteinExistence type="inferred from homology"/>
<keyword evidence="4" id="KW-1185">Reference proteome</keyword>
<evidence type="ECO:0000313" key="4">
    <source>
        <dbReference type="Proteomes" id="UP000245380"/>
    </source>
</evidence>
<dbReference type="InterPro" id="IPR029016">
    <property type="entry name" value="GAF-like_dom_sf"/>
</dbReference>
<dbReference type="RefSeq" id="WP_109429540.1">
    <property type="nucleotide sequence ID" value="NZ_MPDK01000002.1"/>
</dbReference>
<dbReference type="InterPro" id="IPR003018">
    <property type="entry name" value="GAF"/>
</dbReference>
<dbReference type="GO" id="GO:0005829">
    <property type="term" value="C:cytosol"/>
    <property type="evidence" value="ECO:0007669"/>
    <property type="project" value="TreeGrafter"/>
</dbReference>
<dbReference type="PANTHER" id="PTHR21021:SF15">
    <property type="entry name" value="FREE METHIONINE-R-SULFOXIDE REDUCTASE"/>
    <property type="match status" value="1"/>
</dbReference>
<gene>
    <name evidence="3" type="ORF">BM613_02385</name>
</gene>
<dbReference type="AlphaFoldDB" id="A0A2U3DCC9"/>
<evidence type="ECO:0000313" key="3">
    <source>
        <dbReference type="EMBL" id="PWI58941.1"/>
    </source>
</evidence>
<feature type="domain" description="GAF" evidence="2">
    <location>
        <begin position="13"/>
        <end position="154"/>
    </location>
</feature>
<dbReference type="OrthoDB" id="9796252at2"/>
<evidence type="ECO:0000259" key="2">
    <source>
        <dbReference type="Pfam" id="PF01590"/>
    </source>
</evidence>
<dbReference type="Proteomes" id="UP000245380">
    <property type="component" value="Unassembled WGS sequence"/>
</dbReference>
<dbReference type="Gene3D" id="3.30.450.40">
    <property type="match status" value="1"/>
</dbReference>
<dbReference type="SUPFAM" id="SSF55781">
    <property type="entry name" value="GAF domain-like"/>
    <property type="match status" value="1"/>
</dbReference>
<reference evidence="3 4" key="1">
    <citation type="submission" date="2016-11" db="EMBL/GenBank/DDBJ databases">
        <title>Comparative genomics of Acidibacillus ferroxidans species.</title>
        <authorList>
            <person name="Oliveira G."/>
            <person name="Nunes G."/>
            <person name="Oliveira R."/>
            <person name="Araujo F."/>
            <person name="Salim A."/>
            <person name="Scholte L."/>
            <person name="Morais D."/>
            <person name="Nancucheo I."/>
            <person name="Johnson D.B."/>
            <person name="Grail B."/>
            <person name="Bittencourt J."/>
            <person name="Valadares R."/>
        </authorList>
    </citation>
    <scope>NUCLEOTIDE SEQUENCE [LARGE SCALE GENOMIC DNA]</scope>
    <source>
        <strain evidence="3 4">Y002</strain>
    </source>
</reference>
<organism evidence="3 4">
    <name type="scientific">Sulfoacidibacillus thermotolerans</name>
    <name type="common">Acidibacillus sulfuroxidans</name>
    <dbReference type="NCBI Taxonomy" id="1765684"/>
    <lineage>
        <taxon>Bacteria</taxon>
        <taxon>Bacillati</taxon>
        <taxon>Bacillota</taxon>
        <taxon>Bacilli</taxon>
        <taxon>Bacillales</taxon>
        <taxon>Alicyclobacillaceae</taxon>
        <taxon>Sulfoacidibacillus</taxon>
    </lineage>
</organism>
<comment type="similarity">
    <text evidence="1">Belongs to the free Met sulfoxide reductase family.</text>
</comment>
<comment type="caution">
    <text evidence="3">The sequence shown here is derived from an EMBL/GenBank/DDBJ whole genome shotgun (WGS) entry which is preliminary data.</text>
</comment>
<dbReference type="PANTHER" id="PTHR21021">
    <property type="entry name" value="GAF/PUTATIVE CYTOSKELETAL PROTEIN"/>
    <property type="match status" value="1"/>
</dbReference>
<protein>
    <recommendedName>
        <fullName evidence="2">GAF domain-containing protein</fullName>
    </recommendedName>
</protein>
<dbReference type="Pfam" id="PF01590">
    <property type="entry name" value="GAF"/>
    <property type="match status" value="1"/>
</dbReference>
<dbReference type="GO" id="GO:0033745">
    <property type="term" value="F:L-methionine-(R)-S-oxide reductase activity"/>
    <property type="evidence" value="ECO:0007669"/>
    <property type="project" value="TreeGrafter"/>
</dbReference>
<accession>A0A2U3DCC9</accession>
<name>A0A2U3DCC9_SULT2</name>
<dbReference type="FunFam" id="3.30.450.40:FF:000008">
    <property type="entry name" value="GAF domain-containing proteins"/>
    <property type="match status" value="1"/>
</dbReference>
<dbReference type="InterPro" id="IPR051330">
    <property type="entry name" value="Phosphatase_reg/MetRdx"/>
</dbReference>